<comment type="caution">
    <text evidence="1">The sequence shown here is derived from an EMBL/GenBank/DDBJ whole genome shotgun (WGS) entry which is preliminary data.</text>
</comment>
<name>A0ACC0VUA1_9STRA</name>
<reference evidence="1 2" key="1">
    <citation type="journal article" date="2022" name="bioRxiv">
        <title>The genome of the oomycete Peronosclerospora sorghi, a cosmopolitan pathogen of maize and sorghum, is inflated with dispersed pseudogenes.</title>
        <authorList>
            <person name="Fletcher K."/>
            <person name="Martin F."/>
            <person name="Isakeit T."/>
            <person name="Cavanaugh K."/>
            <person name="Magill C."/>
            <person name="Michelmore R."/>
        </authorList>
    </citation>
    <scope>NUCLEOTIDE SEQUENCE [LARGE SCALE GENOMIC DNA]</scope>
    <source>
        <strain evidence="1">P6</strain>
    </source>
</reference>
<sequence length="199" mass="22658">MAPTAEMFPDYEIDDMQQSEEDVYELRIVQRNELGKWGRSGVFRVNFERYEVVLSVKHMYLYGSSLLKDEVSSVSAEWNKKQPPYLVIGTVWVGPHGEDKSGRGRLLLYDLDYAQYVSEEGGTTSDKLPKLRLVLIKEHRQGAISMVSQLGPYVLAALGSKIIVYEFKSEQLVGCSFYDAQMFIVTLNVVKDFIMHGDV</sequence>
<gene>
    <name evidence="1" type="ORF">PsorP6_010059</name>
</gene>
<evidence type="ECO:0000313" key="2">
    <source>
        <dbReference type="Proteomes" id="UP001163321"/>
    </source>
</evidence>
<dbReference type="Proteomes" id="UP001163321">
    <property type="component" value="Chromosome 6"/>
</dbReference>
<organism evidence="1 2">
    <name type="scientific">Peronosclerospora sorghi</name>
    <dbReference type="NCBI Taxonomy" id="230839"/>
    <lineage>
        <taxon>Eukaryota</taxon>
        <taxon>Sar</taxon>
        <taxon>Stramenopiles</taxon>
        <taxon>Oomycota</taxon>
        <taxon>Peronosporomycetes</taxon>
        <taxon>Peronosporales</taxon>
        <taxon>Peronosporaceae</taxon>
        <taxon>Peronosclerospora</taxon>
    </lineage>
</organism>
<proteinExistence type="predicted"/>
<keyword evidence="2" id="KW-1185">Reference proteome</keyword>
<dbReference type="EMBL" id="CM047585">
    <property type="protein sequence ID" value="KAI9909777.1"/>
    <property type="molecule type" value="Genomic_DNA"/>
</dbReference>
<accession>A0ACC0VUA1</accession>
<evidence type="ECO:0000313" key="1">
    <source>
        <dbReference type="EMBL" id="KAI9909777.1"/>
    </source>
</evidence>
<protein>
    <submittedName>
        <fullName evidence="1">Uncharacterized protein</fullName>
    </submittedName>
</protein>